<evidence type="ECO:0008006" key="4">
    <source>
        <dbReference type="Google" id="ProtNLM"/>
    </source>
</evidence>
<dbReference type="Pfam" id="PF01875">
    <property type="entry name" value="Memo"/>
    <property type="match status" value="1"/>
</dbReference>
<dbReference type="EnsemblMetazoa" id="XM_021039294.2">
    <property type="protein sequence ID" value="XP_020894953.1"/>
    <property type="gene ID" value="LOC110233958"/>
</dbReference>
<dbReference type="RefSeq" id="XP_020894953.1">
    <property type="nucleotide sequence ID" value="XM_021039294.2"/>
</dbReference>
<protein>
    <recommendedName>
        <fullName evidence="4">Protein MEMO1</fullName>
    </recommendedName>
</protein>
<dbReference type="OMA" id="EQEAQYG"/>
<proteinExistence type="inferred from homology"/>
<comment type="similarity">
    <text evidence="1">Belongs to the MEMO1 family.</text>
</comment>
<dbReference type="OrthoDB" id="417112at2759"/>
<dbReference type="NCBIfam" id="TIGR04336">
    <property type="entry name" value="AmmeMemoSam_B"/>
    <property type="match status" value="1"/>
</dbReference>
<dbReference type="KEGG" id="epa:110233958"/>
<dbReference type="InterPro" id="IPR002737">
    <property type="entry name" value="MEMO1_fam"/>
</dbReference>
<keyword evidence="3" id="KW-1185">Reference proteome</keyword>
<reference evidence="2" key="1">
    <citation type="submission" date="2022-11" db="UniProtKB">
        <authorList>
            <consortium name="EnsemblMetazoa"/>
        </authorList>
    </citation>
    <scope>IDENTIFICATION</scope>
</reference>
<evidence type="ECO:0000313" key="3">
    <source>
        <dbReference type="Proteomes" id="UP000887567"/>
    </source>
</evidence>
<name>A0A913WVZ4_EXADI</name>
<dbReference type="CDD" id="cd07361">
    <property type="entry name" value="MEMO_like"/>
    <property type="match status" value="1"/>
</dbReference>
<dbReference type="Proteomes" id="UP000887567">
    <property type="component" value="Unplaced"/>
</dbReference>
<sequence length="296" mass="33950">MATRRAKHAGSWYSYNARELNEQLQGWLSDVNTVYGPARAIIAPHAGYVYCGSCGAYAYKQVDPARVKRVFILGPSHHVNLNGCDLTGCSYYSTPFYDLEVDKAVNDELWRTGHFDRMTKSTDENEHSIELHLPYIAKVMESKRDQFTIVPVLVGTLSPEKERIYGEIFSKYLLNPENLFVISSDFCHWGKRFRYHYRDSKYHHIYQSIEALDRKGMDHIERLDAAGFSSYIEKYSNTICGRYPIGVFLSTIRELKKLNGLTPKMSFNFLKYSQSNQCMTTDDTSVSYAAGVLLMS</sequence>
<dbReference type="PANTHER" id="PTHR11060">
    <property type="entry name" value="PROTEIN MEMO1"/>
    <property type="match status" value="1"/>
</dbReference>
<evidence type="ECO:0000256" key="1">
    <source>
        <dbReference type="ARBA" id="ARBA00006315"/>
    </source>
</evidence>
<dbReference type="Gene3D" id="3.40.830.10">
    <property type="entry name" value="LigB-like"/>
    <property type="match status" value="1"/>
</dbReference>
<dbReference type="GeneID" id="110233958"/>
<dbReference type="HAMAP" id="MF_00055">
    <property type="entry name" value="MEMO1"/>
    <property type="match status" value="1"/>
</dbReference>
<accession>A0A913WVZ4</accession>
<evidence type="ECO:0000313" key="2">
    <source>
        <dbReference type="EnsemblMetazoa" id="XP_020894953.1"/>
    </source>
</evidence>
<dbReference type="PANTHER" id="PTHR11060:SF0">
    <property type="entry name" value="PROTEIN MEMO1"/>
    <property type="match status" value="1"/>
</dbReference>
<organism evidence="2 3">
    <name type="scientific">Exaiptasia diaphana</name>
    <name type="common">Tropical sea anemone</name>
    <name type="synonym">Aiptasia pulchella</name>
    <dbReference type="NCBI Taxonomy" id="2652724"/>
    <lineage>
        <taxon>Eukaryota</taxon>
        <taxon>Metazoa</taxon>
        <taxon>Cnidaria</taxon>
        <taxon>Anthozoa</taxon>
        <taxon>Hexacorallia</taxon>
        <taxon>Actiniaria</taxon>
        <taxon>Aiptasiidae</taxon>
        <taxon>Exaiptasia</taxon>
    </lineage>
</organism>
<dbReference type="AlphaFoldDB" id="A0A913WVZ4"/>